<dbReference type="RefSeq" id="WP_075365162.1">
    <property type="nucleotide sequence ID" value="NZ_MLBF01000017.1"/>
</dbReference>
<dbReference type="EMBL" id="MLBF01000017">
    <property type="protein sequence ID" value="OLN31537.1"/>
    <property type="molecule type" value="Genomic_DNA"/>
</dbReference>
<evidence type="ECO:0000256" key="2">
    <source>
        <dbReference type="ARBA" id="ARBA00001933"/>
    </source>
</evidence>
<sequence>MFSDKDSFKQAYLTKLIEGEGITPDEASLWDKFSALVVLMKEKMSLYRAINRNSISPGKQVYYFSMEFLIGKLLHNYLVNFQIEDLVREGLSELDINLDDLLEQEADPGLGNGGLGRLAACFLDSMAFLGIGGHGNGIRYQYGLFEQKIVAGNQVEVADNWLKNGYPWETRKPEKAIVVKFKGNVRTEVKEGRVAFYHENYEAVLAVPYDVPIASYDNPLYINNLRLWSAETTCGELDLACFNRGEFDQATSYKSEVESISYILYPDDSSRAGRELRLKQEYFFVAAGLGSIVRSYKKRNNLSSLQDFSRRVAVHINDTHPVMCIPELIRILIDEEGMGWDEAWNITVNTLSFTNHTIMPEAMEKWPIDMVKSLLPRIYQIIEEIDRRFKEDLKRRFLDKEEVINNTQILKDGYVRMANLAIIGSSSVNGVAQLHTEILKKEVFKEFYRIFSYKFNNKTNGVNYRRFLLAANPKLSSLITEAIGPTWKEDAGELRKLHGLKDDPSFLEQLAKVKYENKCRLAEKVKAKQGIDLDPMSIFDVQVKRIHAYKRQLLNVLKIMHLYNKALNDPESLTGSQTFIFGGKAAPSYHYAKTVIKLIYALSQKIEHNPKVSEKLKVIFLENFNVTQAELIYPAANISEQISTASKEASGTGNMKFMMNGALTLGTLDGANVEIKEAVGEENSFIFGLTAEQVLNYTRNGGYKPWDEYHASADIRRCVDQLSRGFFDNMGEEFRVLYDSLMIYNDEFFVLKDFRSYLEMHEKLQTLYLNQEEWNRISLVNIAESGIFSSDRTIREYADKIWKIKYRTINNLTCS</sequence>
<dbReference type="PANTHER" id="PTHR11468:SF3">
    <property type="entry name" value="GLYCOGEN PHOSPHORYLASE, LIVER FORM"/>
    <property type="match status" value="1"/>
</dbReference>
<dbReference type="NCBIfam" id="TIGR02093">
    <property type="entry name" value="P_ylase"/>
    <property type="match status" value="1"/>
</dbReference>
<evidence type="ECO:0000256" key="1">
    <source>
        <dbReference type="ARBA" id="ARBA00001275"/>
    </source>
</evidence>
<dbReference type="EC" id="2.4.1.1" evidence="11"/>
<evidence type="ECO:0000313" key="12">
    <source>
        <dbReference type="EMBL" id="OLN31537.1"/>
    </source>
</evidence>
<evidence type="ECO:0000256" key="4">
    <source>
        <dbReference type="ARBA" id="ARBA00022533"/>
    </source>
</evidence>
<evidence type="ECO:0000256" key="8">
    <source>
        <dbReference type="ARBA" id="ARBA00023277"/>
    </source>
</evidence>
<name>A0A1Q8QW18_9FIRM</name>
<evidence type="ECO:0000256" key="10">
    <source>
        <dbReference type="PIRSR" id="PIRSR000460-1"/>
    </source>
</evidence>
<comment type="function">
    <text evidence="11">Allosteric enzyme that catalyzes the rate-limiting step in glycogen catabolism, the phosphorolytic cleavage of glycogen to produce glucose-1-phosphate, and plays a central role in maintaining cellular and organismal glucose homeostasis.</text>
</comment>
<evidence type="ECO:0000256" key="6">
    <source>
        <dbReference type="ARBA" id="ARBA00022679"/>
    </source>
</evidence>
<evidence type="ECO:0000256" key="3">
    <source>
        <dbReference type="ARBA" id="ARBA00006047"/>
    </source>
</evidence>
<dbReference type="OrthoDB" id="9760804at2"/>
<dbReference type="PIRSF" id="PIRSF000460">
    <property type="entry name" value="Pprylas_GlgP"/>
    <property type="match status" value="1"/>
</dbReference>
<keyword evidence="6 11" id="KW-0808">Transferase</keyword>
<dbReference type="FunFam" id="3.40.50.2000:FF:000807">
    <property type="entry name" value="Alpha-glucan phosphorylase 2, cytosolic"/>
    <property type="match status" value="1"/>
</dbReference>
<dbReference type="Proteomes" id="UP000186102">
    <property type="component" value="Unassembled WGS sequence"/>
</dbReference>
<dbReference type="FunFam" id="3.40.50.2000:FF:000003">
    <property type="entry name" value="Alpha-1,4 glucan phosphorylase"/>
    <property type="match status" value="1"/>
</dbReference>
<keyword evidence="4" id="KW-0021">Allosteric enzyme</keyword>
<comment type="caution">
    <text evidence="12">The sequence shown here is derived from an EMBL/GenBank/DDBJ whole genome shotgun (WGS) entry which is preliminary data.</text>
</comment>
<keyword evidence="8 11" id="KW-0119">Carbohydrate metabolism</keyword>
<dbReference type="InterPro" id="IPR011833">
    <property type="entry name" value="Glycg_phsphrylas"/>
</dbReference>
<keyword evidence="13" id="KW-1185">Reference proteome</keyword>
<dbReference type="AlphaFoldDB" id="A0A1Q8QW18"/>
<dbReference type="GO" id="GO:0008184">
    <property type="term" value="F:glycogen phosphorylase activity"/>
    <property type="evidence" value="ECO:0007669"/>
    <property type="project" value="InterPro"/>
</dbReference>
<dbReference type="InterPro" id="IPR035090">
    <property type="entry name" value="Pyridoxal_P_attach_site"/>
</dbReference>
<dbReference type="CDD" id="cd04300">
    <property type="entry name" value="GT35_Glycogen_Phosphorylase"/>
    <property type="match status" value="1"/>
</dbReference>
<evidence type="ECO:0000256" key="11">
    <source>
        <dbReference type="RuleBase" id="RU000587"/>
    </source>
</evidence>
<dbReference type="GO" id="GO:0030170">
    <property type="term" value="F:pyridoxal phosphate binding"/>
    <property type="evidence" value="ECO:0007669"/>
    <property type="project" value="InterPro"/>
</dbReference>
<keyword evidence="5 11" id="KW-0328">Glycosyltransferase</keyword>
<evidence type="ECO:0000256" key="7">
    <source>
        <dbReference type="ARBA" id="ARBA00022898"/>
    </source>
</evidence>
<evidence type="ECO:0000313" key="13">
    <source>
        <dbReference type="Proteomes" id="UP000186102"/>
    </source>
</evidence>
<comment type="cofactor">
    <cofactor evidence="2 11">
        <name>pyridoxal 5'-phosphate</name>
        <dbReference type="ChEBI" id="CHEBI:597326"/>
    </cofactor>
</comment>
<protein>
    <recommendedName>
        <fullName evidence="11">Alpha-1,4 glucan phosphorylase</fullName>
        <ecNumber evidence="11">2.4.1.1</ecNumber>
    </recommendedName>
</protein>
<evidence type="ECO:0000256" key="9">
    <source>
        <dbReference type="ARBA" id="ARBA00025174"/>
    </source>
</evidence>
<dbReference type="Gene3D" id="3.40.50.2000">
    <property type="entry name" value="Glycogen Phosphorylase B"/>
    <property type="match status" value="2"/>
</dbReference>
<organism evidence="12 13">
    <name type="scientific">Desulfosporosinus metallidurans</name>
    <dbReference type="NCBI Taxonomy" id="1888891"/>
    <lineage>
        <taxon>Bacteria</taxon>
        <taxon>Bacillati</taxon>
        <taxon>Bacillota</taxon>
        <taxon>Clostridia</taxon>
        <taxon>Eubacteriales</taxon>
        <taxon>Desulfitobacteriaceae</taxon>
        <taxon>Desulfosporosinus</taxon>
    </lineage>
</organism>
<comment type="catalytic activity">
    <reaction evidence="1 11">
        <text>[(1-&gt;4)-alpha-D-glucosyl](n) + phosphate = [(1-&gt;4)-alpha-D-glucosyl](n-1) + alpha-D-glucose 1-phosphate</text>
        <dbReference type="Rhea" id="RHEA:41732"/>
        <dbReference type="Rhea" id="RHEA-COMP:9584"/>
        <dbReference type="Rhea" id="RHEA-COMP:9586"/>
        <dbReference type="ChEBI" id="CHEBI:15444"/>
        <dbReference type="ChEBI" id="CHEBI:43474"/>
        <dbReference type="ChEBI" id="CHEBI:58601"/>
        <dbReference type="EC" id="2.4.1.1"/>
    </reaction>
</comment>
<feature type="modified residue" description="N6-(pyridoxal phosphate)lysine" evidence="10">
    <location>
        <position position="656"/>
    </location>
</feature>
<dbReference type="Pfam" id="PF00343">
    <property type="entry name" value="Phosphorylase"/>
    <property type="match status" value="1"/>
</dbReference>
<dbReference type="GO" id="GO:0005737">
    <property type="term" value="C:cytoplasm"/>
    <property type="evidence" value="ECO:0007669"/>
    <property type="project" value="TreeGrafter"/>
</dbReference>
<gene>
    <name evidence="12" type="ORF">DSOL_2562</name>
</gene>
<proteinExistence type="inferred from homology"/>
<comment type="similarity">
    <text evidence="3 11">Belongs to the glycogen phosphorylase family.</text>
</comment>
<evidence type="ECO:0000256" key="5">
    <source>
        <dbReference type="ARBA" id="ARBA00022676"/>
    </source>
</evidence>
<reference evidence="12 13" key="1">
    <citation type="submission" date="2016-09" db="EMBL/GenBank/DDBJ databases">
        <title>Complete genome of Desulfosporosinus sp. OL.</title>
        <authorList>
            <person name="Mardanov A."/>
            <person name="Beletsky A."/>
            <person name="Panova A."/>
            <person name="Karnachuk O."/>
            <person name="Ravin N."/>
        </authorList>
    </citation>
    <scope>NUCLEOTIDE SEQUENCE [LARGE SCALE GENOMIC DNA]</scope>
    <source>
        <strain evidence="12 13">OL</strain>
    </source>
</reference>
<dbReference type="SUPFAM" id="SSF53756">
    <property type="entry name" value="UDP-Glycosyltransferase/glycogen phosphorylase"/>
    <property type="match status" value="1"/>
</dbReference>
<dbReference type="PANTHER" id="PTHR11468">
    <property type="entry name" value="GLYCOGEN PHOSPHORYLASE"/>
    <property type="match status" value="1"/>
</dbReference>
<accession>A0A1Q8QW18</accession>
<comment type="function">
    <text evidence="9">Phosphorylase is an important allosteric enzyme in carbohydrate metabolism. Enzymes from different sources differ in their regulatory mechanisms and in their natural substrates. However, all known phosphorylases share catalytic and structural properties.</text>
</comment>
<keyword evidence="7 10" id="KW-0663">Pyridoxal phosphate</keyword>
<dbReference type="GO" id="GO:0005980">
    <property type="term" value="P:glycogen catabolic process"/>
    <property type="evidence" value="ECO:0007669"/>
    <property type="project" value="TreeGrafter"/>
</dbReference>
<dbReference type="STRING" id="1888891.DSOL_2562"/>
<dbReference type="PROSITE" id="PS00102">
    <property type="entry name" value="PHOSPHORYLASE"/>
    <property type="match status" value="1"/>
</dbReference>
<dbReference type="InterPro" id="IPR000811">
    <property type="entry name" value="Glyco_trans_35"/>
</dbReference>